<dbReference type="Proteomes" id="UP000462501">
    <property type="component" value="Unassembled WGS sequence"/>
</dbReference>
<dbReference type="Pfam" id="PF01037">
    <property type="entry name" value="AsnC_trans_reg"/>
    <property type="match status" value="1"/>
</dbReference>
<dbReference type="InterPro" id="IPR011008">
    <property type="entry name" value="Dimeric_a/b-barrel"/>
</dbReference>
<dbReference type="SMART" id="SM00344">
    <property type="entry name" value="HTH_ASNC"/>
    <property type="match status" value="1"/>
</dbReference>
<comment type="caution">
    <text evidence="3">The sequence shown here is derived from an EMBL/GenBank/DDBJ whole genome shotgun (WGS) entry which is preliminary data.</text>
</comment>
<dbReference type="InterPro" id="IPR019888">
    <property type="entry name" value="Tscrpt_reg_AsnC-like"/>
</dbReference>
<dbReference type="SUPFAM" id="SSF46785">
    <property type="entry name" value="Winged helix' DNA-binding domain"/>
    <property type="match status" value="1"/>
</dbReference>
<accession>A0A845T003</accession>
<reference evidence="2 4" key="1">
    <citation type="submission" date="2018-08" db="EMBL/GenBank/DDBJ databases">
        <title>Murine metabolic-syndrome-specific gut microbial biobank.</title>
        <authorList>
            <person name="Liu C."/>
        </authorList>
    </citation>
    <scope>NUCLEOTIDE SEQUENCE [LARGE SCALE GENOMIC DNA]</scope>
    <source>
        <strain evidence="2 4">X69</strain>
    </source>
</reference>
<dbReference type="Proteomes" id="UP000446348">
    <property type="component" value="Unassembled WGS sequence"/>
</dbReference>
<dbReference type="AlphaFoldDB" id="A0A845T003"/>
<name>A0A845T003_9FIRM</name>
<dbReference type="PANTHER" id="PTHR30154">
    <property type="entry name" value="LEUCINE-RESPONSIVE REGULATORY PROTEIN"/>
    <property type="match status" value="1"/>
</dbReference>
<evidence type="ECO:0000313" key="5">
    <source>
        <dbReference type="Proteomes" id="UP000462501"/>
    </source>
</evidence>
<dbReference type="GO" id="GO:0043200">
    <property type="term" value="P:response to amino acid"/>
    <property type="evidence" value="ECO:0007669"/>
    <property type="project" value="TreeGrafter"/>
</dbReference>
<dbReference type="InterPro" id="IPR036388">
    <property type="entry name" value="WH-like_DNA-bd_sf"/>
</dbReference>
<dbReference type="InterPro" id="IPR019887">
    <property type="entry name" value="Tscrpt_reg_AsnC/Lrp_C"/>
</dbReference>
<evidence type="ECO:0000313" key="2">
    <source>
        <dbReference type="EMBL" id="NBI79417.1"/>
    </source>
</evidence>
<proteinExistence type="predicted"/>
<dbReference type="GO" id="GO:0005829">
    <property type="term" value="C:cytosol"/>
    <property type="evidence" value="ECO:0007669"/>
    <property type="project" value="TreeGrafter"/>
</dbReference>
<sequence length="164" mass="18740">MKEQNKEKLLRLIDDNAKLTNEQLAVMLGEDEQDVAQTIADFEKLGVIRGYKALIDWDQTDRNLVSARIEIKVIPKGTMGFEEIAYTISQFREVETCYLMSGGYDLALTISGKTFKDIALFVAHRLAPLEPVQSTSTHFVLKKYKQRGQMMVDDFKDEREVTSL</sequence>
<dbReference type="EMBL" id="QXWZ01000019">
    <property type="protein sequence ID" value="NBI79417.1"/>
    <property type="molecule type" value="Genomic_DNA"/>
</dbReference>
<dbReference type="GO" id="GO:0043565">
    <property type="term" value="F:sequence-specific DNA binding"/>
    <property type="evidence" value="ECO:0007669"/>
    <property type="project" value="TreeGrafter"/>
</dbReference>
<dbReference type="SUPFAM" id="SSF54909">
    <property type="entry name" value="Dimeric alpha+beta barrel"/>
    <property type="match status" value="1"/>
</dbReference>
<gene>
    <name evidence="2" type="ORF">D3Z39_11190</name>
    <name evidence="3" type="ORF">FMM72_11330</name>
</gene>
<evidence type="ECO:0000259" key="1">
    <source>
        <dbReference type="Pfam" id="PF01037"/>
    </source>
</evidence>
<reference evidence="3 5" key="2">
    <citation type="submission" date="2019-06" db="EMBL/GenBank/DDBJ databases">
        <title>Draft genome sequences of 15 bacterial species constituting the stable defined intestinal microbiota of the GM15 gnotobiotic mouse model.</title>
        <authorList>
            <person name="Elie C."/>
            <person name="Mathieu A."/>
            <person name="Saliou A."/>
            <person name="Darnaud M."/>
            <person name="Leulier F."/>
            <person name="Tamellini A."/>
        </authorList>
    </citation>
    <scope>NUCLEOTIDE SEQUENCE [LARGE SCALE GENOMIC DNA]</scope>
    <source>
        <strain evidence="3 5">JM4-15</strain>
    </source>
</reference>
<dbReference type="Gene3D" id="3.30.70.920">
    <property type="match status" value="1"/>
</dbReference>
<dbReference type="InterPro" id="IPR036390">
    <property type="entry name" value="WH_DNA-bd_sf"/>
</dbReference>
<feature type="domain" description="Transcription regulator AsnC/Lrp ligand binding" evidence="1">
    <location>
        <begin position="69"/>
        <end position="142"/>
    </location>
</feature>
<evidence type="ECO:0000313" key="4">
    <source>
        <dbReference type="Proteomes" id="UP000446348"/>
    </source>
</evidence>
<dbReference type="OrthoDB" id="66249at2"/>
<dbReference type="PANTHER" id="PTHR30154:SF34">
    <property type="entry name" value="TRANSCRIPTIONAL REGULATOR AZLB"/>
    <property type="match status" value="1"/>
</dbReference>
<evidence type="ECO:0000313" key="3">
    <source>
        <dbReference type="EMBL" id="NDO39822.1"/>
    </source>
</evidence>
<organism evidence="3 5">
    <name type="scientific">Anaerotruncus colihominis</name>
    <dbReference type="NCBI Taxonomy" id="169435"/>
    <lineage>
        <taxon>Bacteria</taxon>
        <taxon>Bacillati</taxon>
        <taxon>Bacillota</taxon>
        <taxon>Clostridia</taxon>
        <taxon>Eubacteriales</taxon>
        <taxon>Oscillospiraceae</taxon>
        <taxon>Anaerotruncus</taxon>
    </lineage>
</organism>
<dbReference type="EMBL" id="VIQT01000016">
    <property type="protein sequence ID" value="NDO39822.1"/>
    <property type="molecule type" value="Genomic_DNA"/>
</dbReference>
<protein>
    <submittedName>
        <fullName evidence="3">Lrp/AsnC family transcriptional regulator</fullName>
    </submittedName>
</protein>
<dbReference type="RefSeq" id="WP_160210171.1">
    <property type="nucleotide sequence ID" value="NZ_CAMUSJ010000002.1"/>
</dbReference>
<dbReference type="Gene3D" id="1.10.10.10">
    <property type="entry name" value="Winged helix-like DNA-binding domain superfamily/Winged helix DNA-binding domain"/>
    <property type="match status" value="1"/>
</dbReference>